<dbReference type="Proteomes" id="UP000277498">
    <property type="component" value="Unassembled WGS sequence"/>
</dbReference>
<dbReference type="PANTHER" id="PTHR33755">
    <property type="entry name" value="TOXIN PARE1-RELATED"/>
    <property type="match status" value="1"/>
</dbReference>
<keyword evidence="2" id="KW-1277">Toxin-antitoxin system</keyword>
<dbReference type="OrthoDB" id="7173315at2"/>
<organism evidence="4 5">
    <name type="scientific">Pseudogemmobacter humi</name>
    <dbReference type="NCBI Taxonomy" id="2483812"/>
    <lineage>
        <taxon>Bacteria</taxon>
        <taxon>Pseudomonadati</taxon>
        <taxon>Pseudomonadota</taxon>
        <taxon>Alphaproteobacteria</taxon>
        <taxon>Rhodobacterales</taxon>
        <taxon>Paracoccaceae</taxon>
        <taxon>Pseudogemmobacter</taxon>
    </lineage>
</organism>
<dbReference type="EMBL" id="UXAW01000070">
    <property type="protein sequence ID" value="VDC28625.1"/>
    <property type="molecule type" value="Genomic_DNA"/>
</dbReference>
<dbReference type="PANTHER" id="PTHR33755:SF9">
    <property type="entry name" value="TOXIN PARE1"/>
    <property type="match status" value="1"/>
</dbReference>
<dbReference type="Pfam" id="PF05016">
    <property type="entry name" value="ParE_toxin"/>
    <property type="match status" value="1"/>
</dbReference>
<dbReference type="PIRSF" id="PIRSF029218">
    <property type="entry name" value="ParE"/>
    <property type="match status" value="1"/>
</dbReference>
<evidence type="ECO:0000256" key="2">
    <source>
        <dbReference type="ARBA" id="ARBA00022649"/>
    </source>
</evidence>
<protein>
    <recommendedName>
        <fullName evidence="3">Toxin</fullName>
    </recommendedName>
</protein>
<evidence type="ECO:0000313" key="4">
    <source>
        <dbReference type="EMBL" id="VDC28625.1"/>
    </source>
</evidence>
<evidence type="ECO:0000256" key="3">
    <source>
        <dbReference type="PIRNR" id="PIRNR029218"/>
    </source>
</evidence>
<dbReference type="InterPro" id="IPR007712">
    <property type="entry name" value="RelE/ParE_toxin"/>
</dbReference>
<dbReference type="InterPro" id="IPR028344">
    <property type="entry name" value="ParE1/4"/>
</dbReference>
<proteinExistence type="inferred from homology"/>
<evidence type="ECO:0000256" key="1">
    <source>
        <dbReference type="ARBA" id="ARBA00006226"/>
    </source>
</evidence>
<dbReference type="InterPro" id="IPR051803">
    <property type="entry name" value="TA_system_RelE-like_toxin"/>
</dbReference>
<keyword evidence="5" id="KW-1185">Reference proteome</keyword>
<dbReference type="InterPro" id="IPR035093">
    <property type="entry name" value="RelE/ParE_toxin_dom_sf"/>
</dbReference>
<dbReference type="Gene3D" id="3.30.2310.20">
    <property type="entry name" value="RelE-like"/>
    <property type="match status" value="1"/>
</dbReference>
<evidence type="ECO:0000313" key="5">
    <source>
        <dbReference type="Proteomes" id="UP000277498"/>
    </source>
</evidence>
<sequence length="99" mass="11449">MATDRGYRLSPAADRDLADIWRYTARRWSVEQAESYQDDLAAAFEGLASGRKMGRPVEIRRKGYLKYAVGTHLIFFREAETEIIVVRVLHGKQDPQRHL</sequence>
<name>A0A3P5X3G9_9RHOB</name>
<dbReference type="AlphaFoldDB" id="A0A3P5X3G9"/>
<reference evidence="4 5" key="1">
    <citation type="submission" date="2018-11" db="EMBL/GenBank/DDBJ databases">
        <authorList>
            <person name="Criscuolo A."/>
        </authorList>
    </citation>
    <scope>NUCLEOTIDE SEQUENCE [LARGE SCALE GENOMIC DNA]</scope>
    <source>
        <strain evidence="4">ACIP111625</strain>
    </source>
</reference>
<gene>
    <name evidence="4" type="primary">parE1_2</name>
    <name evidence="4" type="ORF">XINFAN_02190</name>
</gene>
<dbReference type="RefSeq" id="WP_124086943.1">
    <property type="nucleotide sequence ID" value="NZ_UXAW01000070.1"/>
</dbReference>
<accession>A0A3P5X3G9</accession>
<comment type="similarity">
    <text evidence="1 3">Belongs to the RelE toxin family.</text>
</comment>